<gene>
    <name evidence="1" type="ORF">S01H4_46050</name>
</gene>
<evidence type="ECO:0000313" key="1">
    <source>
        <dbReference type="EMBL" id="GAH03653.1"/>
    </source>
</evidence>
<dbReference type="AlphaFoldDB" id="X1E4Q9"/>
<dbReference type="EMBL" id="BART01025687">
    <property type="protein sequence ID" value="GAH03653.1"/>
    <property type="molecule type" value="Genomic_DNA"/>
</dbReference>
<reference evidence="1" key="1">
    <citation type="journal article" date="2014" name="Front. Microbiol.">
        <title>High frequency of phylogenetically diverse reductive dehalogenase-homologous genes in deep subseafloor sedimentary metagenomes.</title>
        <authorList>
            <person name="Kawai M."/>
            <person name="Futagami T."/>
            <person name="Toyoda A."/>
            <person name="Takaki Y."/>
            <person name="Nishi S."/>
            <person name="Hori S."/>
            <person name="Arai W."/>
            <person name="Tsubouchi T."/>
            <person name="Morono Y."/>
            <person name="Uchiyama I."/>
            <person name="Ito T."/>
            <person name="Fujiyama A."/>
            <person name="Inagaki F."/>
            <person name="Takami H."/>
        </authorList>
    </citation>
    <scope>NUCLEOTIDE SEQUENCE</scope>
    <source>
        <strain evidence="1">Expedition CK06-06</strain>
    </source>
</reference>
<name>X1E4Q9_9ZZZZ</name>
<organism evidence="1">
    <name type="scientific">marine sediment metagenome</name>
    <dbReference type="NCBI Taxonomy" id="412755"/>
    <lineage>
        <taxon>unclassified sequences</taxon>
        <taxon>metagenomes</taxon>
        <taxon>ecological metagenomes</taxon>
    </lineage>
</organism>
<proteinExistence type="predicted"/>
<comment type="caution">
    <text evidence="1">The sequence shown here is derived from an EMBL/GenBank/DDBJ whole genome shotgun (WGS) entry which is preliminary data.</text>
</comment>
<protein>
    <submittedName>
        <fullName evidence="1">Uncharacterized protein</fullName>
    </submittedName>
</protein>
<feature type="non-terminal residue" evidence="1">
    <location>
        <position position="31"/>
    </location>
</feature>
<sequence>MIGKIFPNCPKAFEKIEENGRIGILYEYIEG</sequence>
<accession>X1E4Q9</accession>